<keyword evidence="1" id="KW-0614">Plasmid</keyword>
<organism evidence="1 2">
    <name type="scientific">Aquabacterium olei</name>
    <dbReference type="NCBI Taxonomy" id="1296669"/>
    <lineage>
        <taxon>Bacteria</taxon>
        <taxon>Pseudomonadati</taxon>
        <taxon>Pseudomonadota</taxon>
        <taxon>Betaproteobacteria</taxon>
        <taxon>Burkholderiales</taxon>
        <taxon>Aquabacterium</taxon>
    </lineage>
</organism>
<accession>A0A2U8FWX6</accession>
<dbReference type="InterPro" id="IPR021549">
    <property type="entry name" value="DUF2894"/>
</dbReference>
<dbReference type="Pfam" id="PF11445">
    <property type="entry name" value="DUF2894"/>
    <property type="match status" value="1"/>
</dbReference>
<dbReference type="OrthoDB" id="6025757at2"/>
<sequence>MSDIRLEALRAQGAHLIDPIRFRYLEALARRTQSQPAAVQRVLRPRLDSAIADYVCRVDQSVSLPAVTARSAPRPSALIELNRYLHERSRDEPQDALPGDAPRASEMKSVRRFSEVWSRIAAEQQVSQAVARGPENAGPLNSHRLMLRALHLMKGLSPDYLQRFLSQMDTLLWLEQANRKTAAPEGKSGKRATKKG</sequence>
<evidence type="ECO:0000313" key="2">
    <source>
        <dbReference type="Proteomes" id="UP000244892"/>
    </source>
</evidence>
<evidence type="ECO:0000313" key="1">
    <source>
        <dbReference type="EMBL" id="AWI55407.1"/>
    </source>
</evidence>
<reference evidence="1 2" key="1">
    <citation type="submission" date="2018-05" db="EMBL/GenBank/DDBJ databases">
        <title>complete genome sequence of Aquabacterium olei NBRC 110486.</title>
        <authorList>
            <person name="Tang B."/>
            <person name="Chang J."/>
            <person name="Zhang L."/>
            <person name="Yang H."/>
        </authorList>
    </citation>
    <scope>NUCLEOTIDE SEQUENCE [LARGE SCALE GENOMIC DNA]</scope>
    <source>
        <strain evidence="1 2">NBRC 110486</strain>
        <plasmid evidence="2">Plasmid ptb101</plasmid>
    </source>
</reference>
<name>A0A2U8FWX6_9BURK</name>
<proteinExistence type="predicted"/>
<dbReference type="Proteomes" id="UP000244892">
    <property type="component" value="Plasmid pTB101"/>
</dbReference>
<gene>
    <name evidence="1" type="ORF">DEH84_17590</name>
</gene>
<geneLocation type="plasmid" evidence="2">
    <name>ptb101</name>
</geneLocation>
<keyword evidence="2" id="KW-1185">Reference proteome</keyword>
<dbReference type="AlphaFoldDB" id="A0A2U8FWX6"/>
<protein>
    <submittedName>
        <fullName evidence="1">DUF2894 domain-containing protein</fullName>
    </submittedName>
</protein>
<dbReference type="KEGG" id="aon:DEH84_17590"/>
<dbReference type="EMBL" id="CP029211">
    <property type="protein sequence ID" value="AWI55407.1"/>
    <property type="molecule type" value="Genomic_DNA"/>
</dbReference>
<dbReference type="RefSeq" id="WP_109038520.1">
    <property type="nucleotide sequence ID" value="NZ_CP029211.1"/>
</dbReference>